<evidence type="ECO:0000256" key="2">
    <source>
        <dbReference type="ARBA" id="ARBA00005695"/>
    </source>
</evidence>
<dbReference type="GO" id="GO:0043190">
    <property type="term" value="C:ATP-binding cassette (ABC) transporter complex"/>
    <property type="evidence" value="ECO:0007669"/>
    <property type="project" value="InterPro"/>
</dbReference>
<dbReference type="Proteomes" id="UP000197065">
    <property type="component" value="Unassembled WGS sequence"/>
</dbReference>
<dbReference type="GO" id="GO:1904680">
    <property type="term" value="F:peptide transmembrane transporter activity"/>
    <property type="evidence" value="ECO:0007669"/>
    <property type="project" value="TreeGrafter"/>
</dbReference>
<dbReference type="GO" id="GO:0030288">
    <property type="term" value="C:outer membrane-bounded periplasmic space"/>
    <property type="evidence" value="ECO:0007669"/>
    <property type="project" value="UniProtKB-ARBA"/>
</dbReference>
<dbReference type="GO" id="GO:0015833">
    <property type="term" value="P:peptide transport"/>
    <property type="evidence" value="ECO:0007669"/>
    <property type="project" value="TreeGrafter"/>
</dbReference>
<dbReference type="CDD" id="cd08503">
    <property type="entry name" value="PBP2_NikA_DppA_OppA_like_17"/>
    <property type="match status" value="1"/>
</dbReference>
<dbReference type="PROSITE" id="PS51318">
    <property type="entry name" value="TAT"/>
    <property type="match status" value="1"/>
</dbReference>
<feature type="transmembrane region" description="Helical" evidence="5">
    <location>
        <begin position="40"/>
        <end position="61"/>
    </location>
</feature>
<name>A0A212RRY0_9PROT</name>
<proteinExistence type="inferred from homology"/>
<keyword evidence="5" id="KW-0812">Transmembrane</keyword>
<evidence type="ECO:0000259" key="6">
    <source>
        <dbReference type="Pfam" id="PF00496"/>
    </source>
</evidence>
<dbReference type="Gene3D" id="3.90.76.10">
    <property type="entry name" value="Dipeptide-binding Protein, Domain 1"/>
    <property type="match status" value="1"/>
</dbReference>
<evidence type="ECO:0000256" key="5">
    <source>
        <dbReference type="SAM" id="Phobius"/>
    </source>
</evidence>
<reference evidence="7 8" key="1">
    <citation type="submission" date="2017-06" db="EMBL/GenBank/DDBJ databases">
        <authorList>
            <person name="Kim H.J."/>
            <person name="Triplett B.A."/>
        </authorList>
    </citation>
    <scope>NUCLEOTIDE SEQUENCE [LARGE SCALE GENOMIC DNA]</scope>
    <source>
        <strain evidence="7 8">B29T1</strain>
    </source>
</reference>
<sequence length="553" mass="59949">MGHQQDDRDALRRRCTEVANHLVDEFNAGRLSRRGFFQRGAVLGLSAPLMSGLVGGGLSLFPSAARAAGNPGGTIRVGLTVPTASIDPVAIADAGGLIIIQQLGDFLIYDGPDLILKPMLAESWKPNKDGSVWTFKLRQGVKFHSGKTLTADDVVATFDRLADPANSSNALSVFSGVLSKGNTKKVDDLTVEFHLDAPNGNFPYSVSTDNYNAIILPASFDGGYEKSFDGTGPFRMEKYTPKVGASFVRNPDYWGGAVLPDRLEFSFYADQQPQILALMGGQVDVLQQVVVQGGQAILSNPDIEINRIKAATHRQVHMRTDSANFKDKRVRQALALALDRQAIVKGLFRGMSDLGNDSPMAPVYPSTDRSVPQRQKDIAKAKQLLAEAGVPNGFEVTLTTEQYQEIPTYAVLIKNAAAEIGIKINLNVMDQGAYYGSATYGNSPWLDSELGITDYGHRGTPNVILSAPLVSNGSWNSAHFKNPAYDKLVADYVAAVDLDTQRKTAKQIETLLNDEVPVIFGYFYDFLIPQTKKVKGITGTALSQLFLQNASVV</sequence>
<keyword evidence="3" id="KW-0813">Transport</keyword>
<evidence type="ECO:0000256" key="4">
    <source>
        <dbReference type="ARBA" id="ARBA00022729"/>
    </source>
</evidence>
<keyword evidence="8" id="KW-1185">Reference proteome</keyword>
<dbReference type="AlphaFoldDB" id="A0A212RRY0"/>
<dbReference type="InterPro" id="IPR030678">
    <property type="entry name" value="Peptide/Ni-bd"/>
</dbReference>
<dbReference type="EMBL" id="FYEH01000013">
    <property type="protein sequence ID" value="SNB75382.1"/>
    <property type="molecule type" value="Genomic_DNA"/>
</dbReference>
<organism evidence="7 8">
    <name type="scientific">Arboricoccus pini</name>
    <dbReference type="NCBI Taxonomy" id="1963835"/>
    <lineage>
        <taxon>Bacteria</taxon>
        <taxon>Pseudomonadati</taxon>
        <taxon>Pseudomonadota</taxon>
        <taxon>Alphaproteobacteria</taxon>
        <taxon>Geminicoccales</taxon>
        <taxon>Geminicoccaceae</taxon>
        <taxon>Arboricoccus</taxon>
    </lineage>
</organism>
<gene>
    <name evidence="7" type="ORF">SAMN07250955_11330</name>
</gene>
<dbReference type="RefSeq" id="WP_207762129.1">
    <property type="nucleotide sequence ID" value="NZ_FYEH01000013.1"/>
</dbReference>
<comment type="similarity">
    <text evidence="2">Belongs to the bacterial solute-binding protein 5 family.</text>
</comment>
<dbReference type="InterPro" id="IPR039424">
    <property type="entry name" value="SBP_5"/>
</dbReference>
<dbReference type="InterPro" id="IPR006311">
    <property type="entry name" value="TAT_signal"/>
</dbReference>
<keyword evidence="5" id="KW-0472">Membrane</keyword>
<dbReference type="PANTHER" id="PTHR30290">
    <property type="entry name" value="PERIPLASMIC BINDING COMPONENT OF ABC TRANSPORTER"/>
    <property type="match status" value="1"/>
</dbReference>
<dbReference type="InterPro" id="IPR000914">
    <property type="entry name" value="SBP_5_dom"/>
</dbReference>
<keyword evidence="4" id="KW-0732">Signal</keyword>
<evidence type="ECO:0000256" key="1">
    <source>
        <dbReference type="ARBA" id="ARBA00004418"/>
    </source>
</evidence>
<feature type="domain" description="Solute-binding protein family 5" evidence="6">
    <location>
        <begin position="116"/>
        <end position="441"/>
    </location>
</feature>
<evidence type="ECO:0000313" key="8">
    <source>
        <dbReference type="Proteomes" id="UP000197065"/>
    </source>
</evidence>
<evidence type="ECO:0000256" key="3">
    <source>
        <dbReference type="ARBA" id="ARBA00022448"/>
    </source>
</evidence>
<keyword evidence="5" id="KW-1133">Transmembrane helix</keyword>
<dbReference type="Pfam" id="PF00496">
    <property type="entry name" value="SBP_bac_5"/>
    <property type="match status" value="1"/>
</dbReference>
<protein>
    <submittedName>
        <fullName evidence="7">Peptide/nickel transport system substrate-binding protein</fullName>
    </submittedName>
</protein>
<dbReference type="Gene3D" id="3.10.105.10">
    <property type="entry name" value="Dipeptide-binding Protein, Domain 3"/>
    <property type="match status" value="1"/>
</dbReference>
<dbReference type="PANTHER" id="PTHR30290:SF10">
    <property type="entry name" value="PERIPLASMIC OLIGOPEPTIDE-BINDING PROTEIN-RELATED"/>
    <property type="match status" value="1"/>
</dbReference>
<dbReference type="SUPFAM" id="SSF53850">
    <property type="entry name" value="Periplasmic binding protein-like II"/>
    <property type="match status" value="1"/>
</dbReference>
<evidence type="ECO:0000313" key="7">
    <source>
        <dbReference type="EMBL" id="SNB75382.1"/>
    </source>
</evidence>
<dbReference type="Gene3D" id="3.40.190.10">
    <property type="entry name" value="Periplasmic binding protein-like II"/>
    <property type="match status" value="1"/>
</dbReference>
<comment type="subcellular location">
    <subcellularLocation>
        <location evidence="1">Periplasm</location>
    </subcellularLocation>
</comment>
<dbReference type="PIRSF" id="PIRSF002741">
    <property type="entry name" value="MppA"/>
    <property type="match status" value="1"/>
</dbReference>
<accession>A0A212RRY0</accession>